<dbReference type="AlphaFoldDB" id="A0A316W0V7"/>
<feature type="compositionally biased region" description="Basic and acidic residues" evidence="1">
    <location>
        <begin position="144"/>
        <end position="158"/>
    </location>
</feature>
<feature type="compositionally biased region" description="Polar residues" evidence="1">
    <location>
        <begin position="77"/>
        <end position="97"/>
    </location>
</feature>
<dbReference type="InParanoid" id="A0A316W0V7"/>
<proteinExistence type="predicted"/>
<feature type="compositionally biased region" description="Basic and acidic residues" evidence="1">
    <location>
        <begin position="103"/>
        <end position="121"/>
    </location>
</feature>
<protein>
    <submittedName>
        <fullName evidence="2">Uncharacterized protein</fullName>
    </submittedName>
</protein>
<reference evidence="2 3" key="1">
    <citation type="journal article" date="2018" name="Mol. Biol. Evol.">
        <title>Broad Genomic Sampling Reveals a Smut Pathogenic Ancestry of the Fungal Clade Ustilaginomycotina.</title>
        <authorList>
            <person name="Kijpornyongpan T."/>
            <person name="Mondo S.J."/>
            <person name="Barry K."/>
            <person name="Sandor L."/>
            <person name="Lee J."/>
            <person name="Lipzen A."/>
            <person name="Pangilinan J."/>
            <person name="LaButti K."/>
            <person name="Hainaut M."/>
            <person name="Henrissat B."/>
            <person name="Grigoriev I.V."/>
            <person name="Spatafora J.W."/>
            <person name="Aime M.C."/>
        </authorList>
    </citation>
    <scope>NUCLEOTIDE SEQUENCE [LARGE SCALE GENOMIC DNA]</scope>
    <source>
        <strain evidence="2 3">MCA 4658</strain>
    </source>
</reference>
<dbReference type="OrthoDB" id="19224at2759"/>
<name>A0A316W0V7_9BASI</name>
<dbReference type="GeneID" id="37037028"/>
<evidence type="ECO:0000313" key="3">
    <source>
        <dbReference type="Proteomes" id="UP000245783"/>
    </source>
</evidence>
<evidence type="ECO:0000256" key="1">
    <source>
        <dbReference type="SAM" id="MobiDB-lite"/>
    </source>
</evidence>
<feature type="compositionally biased region" description="Polar residues" evidence="1">
    <location>
        <begin position="29"/>
        <end position="48"/>
    </location>
</feature>
<dbReference type="EMBL" id="KZ819372">
    <property type="protein sequence ID" value="PWN43134.1"/>
    <property type="molecule type" value="Genomic_DNA"/>
</dbReference>
<feature type="compositionally biased region" description="Polar residues" evidence="1">
    <location>
        <begin position="1"/>
        <end position="10"/>
    </location>
</feature>
<gene>
    <name evidence="2" type="ORF">IE81DRAFT_329647</name>
</gene>
<dbReference type="RefSeq" id="XP_025370294.1">
    <property type="nucleotide sequence ID" value="XM_025515158.1"/>
</dbReference>
<dbReference type="Proteomes" id="UP000245783">
    <property type="component" value="Unassembled WGS sequence"/>
</dbReference>
<accession>A0A316W0V7</accession>
<feature type="region of interest" description="Disordered" evidence="1">
    <location>
        <begin position="1"/>
        <end position="190"/>
    </location>
</feature>
<organism evidence="2 3">
    <name type="scientific">Ceraceosorus guamensis</name>
    <dbReference type="NCBI Taxonomy" id="1522189"/>
    <lineage>
        <taxon>Eukaryota</taxon>
        <taxon>Fungi</taxon>
        <taxon>Dikarya</taxon>
        <taxon>Basidiomycota</taxon>
        <taxon>Ustilaginomycotina</taxon>
        <taxon>Exobasidiomycetes</taxon>
        <taxon>Ceraceosorales</taxon>
        <taxon>Ceraceosoraceae</taxon>
        <taxon>Ceraceosorus</taxon>
    </lineage>
</organism>
<keyword evidence="3" id="KW-1185">Reference proteome</keyword>
<evidence type="ECO:0000313" key="2">
    <source>
        <dbReference type="EMBL" id="PWN43134.1"/>
    </source>
</evidence>
<sequence>MLSVQLNSTRALHGVPTGPRHPSACYESASPTDAGCTSGSSEAQQASIAEQGLDYRSSPSLHADESSSSAYKRKRSNSSAQIEKSGQTRASGSNTTPIRPRRGTKERGDAKMQEGADDLQKRLSSPSLKDYALAASELPQSKRPRSETHTAAHRRSESLDSYVDKYLASTEGSGEERQDSAPTVPAITTSSSACNDLGTLHSGQIDPNASANSSPLKALIVLLKASWQAKSAVAAPASHTVEGKKATDERWTTVLSSTYRRVLTWTSHGPADRRKLALEGALSVAGPHIIREDEQATLDALWDLCDHDDEKIRVIGYALASQVSRKFPRFAASSVDILIQCLTVPGCSKEEIASIHHGIEQHMREWPQSTSKVLLQNIVEKEEWWTHLLTAIETIIQGSWRVHTEAALLNAIRAEWVPLSSNVVLFKRIAALLAQFEFARAADEAAEASRTAIVRWFSEILRDALDAHLSSNEVEEGEATELTSSSKECATQVARTSTSTHLRVDGKSNGIINVDASSPFEGFLMLIKRQKTGSLWQLLSAVLPADSDAAVLPLDLLDDYALREILRAVARQLIDGRADPMIRGQSQNLQKWVSLAFTVSTAVK</sequence>